<evidence type="ECO:0000313" key="1">
    <source>
        <dbReference type="EMBL" id="QBY41904.1"/>
    </source>
</evidence>
<organism evidence="1 4">
    <name type="scientific">Arsenophonus nasoniae</name>
    <name type="common">son-killer infecting Nasonia vitripennis</name>
    <dbReference type="NCBI Taxonomy" id="638"/>
    <lineage>
        <taxon>Bacteria</taxon>
        <taxon>Pseudomonadati</taxon>
        <taxon>Pseudomonadota</taxon>
        <taxon>Gammaproteobacteria</taxon>
        <taxon>Enterobacterales</taxon>
        <taxon>Morganellaceae</taxon>
        <taxon>Arsenophonus</taxon>
    </lineage>
</organism>
<dbReference type="Proteomes" id="UP001177595">
    <property type="component" value="Chromosome"/>
</dbReference>
<protein>
    <submittedName>
        <fullName evidence="2">CesT family type III secretion system chaperone</fullName>
    </submittedName>
    <submittedName>
        <fullName evidence="1">Chaperone protein sicP</fullName>
    </submittedName>
</protein>
<dbReference type="Pfam" id="PF05932">
    <property type="entry name" value="CesT"/>
    <property type="match status" value="1"/>
</dbReference>
<reference evidence="2" key="2">
    <citation type="submission" date="2023-04" db="EMBL/GenBank/DDBJ databases">
        <title>Genome dynamics across the evolutionary transition to endosymbiosis.</title>
        <authorList>
            <person name="Siozios S."/>
            <person name="Nadal-Jimenez P."/>
            <person name="Azagi T."/>
            <person name="Sprong H."/>
            <person name="Frost C.L."/>
            <person name="Parratt S.R."/>
            <person name="Taylor G."/>
            <person name="Brettell L."/>
            <person name="Lew K.C."/>
            <person name="Croft L."/>
            <person name="King K.C."/>
            <person name="Brockhurst M.A."/>
            <person name="Hypsa V."/>
            <person name="Novakova E."/>
            <person name="Darby A.C."/>
            <person name="Hurst G.D.D."/>
        </authorList>
    </citation>
    <scope>NUCLEOTIDE SEQUENCE</scope>
    <source>
        <strain evidence="3">ANv_CAN</strain>
        <strain evidence="2">APv</strain>
    </source>
</reference>
<keyword evidence="5" id="KW-1185">Reference proteome</keyword>
<dbReference type="EMBL" id="CP123523">
    <property type="protein sequence ID" value="WGM06117.1"/>
    <property type="molecule type" value="Genomic_DNA"/>
</dbReference>
<dbReference type="InterPro" id="IPR044530">
    <property type="entry name" value="SicP"/>
</dbReference>
<dbReference type="RefSeq" id="WP_051297088.1">
    <property type="nucleotide sequence ID" value="NZ_CP038613.1"/>
</dbReference>
<evidence type="ECO:0000313" key="4">
    <source>
        <dbReference type="Proteomes" id="UP000295134"/>
    </source>
</evidence>
<name>A0A4P7KWJ4_9GAMM</name>
<evidence type="ECO:0000313" key="5">
    <source>
        <dbReference type="Proteomes" id="UP001177592"/>
    </source>
</evidence>
<dbReference type="KEGG" id="ans:ArsFIN_04360"/>
<dbReference type="Gene3D" id="3.30.1460.10">
    <property type="match status" value="1"/>
</dbReference>
<dbReference type="Proteomes" id="UP000295134">
    <property type="component" value="Chromosome"/>
</dbReference>
<dbReference type="EMBL" id="CP038613">
    <property type="protein sequence ID" value="QBY41904.1"/>
    <property type="molecule type" value="Genomic_DNA"/>
</dbReference>
<gene>
    <name evidence="1" type="primary">sicP</name>
    <name evidence="1" type="ORF">ArsFIN_04360</name>
    <name evidence="2" type="ORF">QE210_01760</name>
    <name evidence="3" type="ORF">QE258_01675</name>
</gene>
<dbReference type="GO" id="GO:0030254">
    <property type="term" value="P:protein secretion by the type III secretion system"/>
    <property type="evidence" value="ECO:0007669"/>
    <property type="project" value="InterPro"/>
</dbReference>
<dbReference type="GeneID" id="96875729"/>
<dbReference type="CDD" id="cd17021">
    <property type="entry name" value="T3SC_IA_SicP-like"/>
    <property type="match status" value="1"/>
</dbReference>
<accession>A0A4P7KWJ4</accession>
<dbReference type="SUPFAM" id="SSF69635">
    <property type="entry name" value="Type III secretory system chaperone-like"/>
    <property type="match status" value="1"/>
</dbReference>
<evidence type="ECO:0000313" key="2">
    <source>
        <dbReference type="EMBL" id="WGM01880.1"/>
    </source>
</evidence>
<reference evidence="1 4" key="1">
    <citation type="submission" date="2019-03" db="EMBL/GenBank/DDBJ databases">
        <title>Long-read sequencing reveals hyperdense prophage content in a complex bacterial symbiont genome.</title>
        <authorList>
            <person name="Frost C.L."/>
            <person name="Siozios S."/>
            <person name="Nadal-Jimenez P."/>
            <person name="Brockhurst M.A."/>
            <person name="King K.C."/>
            <person name="Darby A.C."/>
            <person name="Hurst G.D.D."/>
        </authorList>
    </citation>
    <scope>NUCLEOTIDE SEQUENCE [LARGE SCALE GENOMIC DNA]</scope>
    <source>
        <strain evidence="1 4">FIN</strain>
    </source>
</reference>
<sequence length="132" mass="15201">MRKEDSVLARFGQLLGLPLVWDESEQCTLLLDNQLMMSIHAKGTYWQFYGFLGQIDAQKAHLLFINCMHHNMQLVENNDGAVGYDSVQQTLLYAVNWPVPASGEELLVWFERATICYEALYHEFSQCPELTI</sequence>
<dbReference type="AlphaFoldDB" id="A0A4P7KWJ4"/>
<dbReference type="EMBL" id="CP123504">
    <property type="protein sequence ID" value="WGM01880.1"/>
    <property type="molecule type" value="Genomic_DNA"/>
</dbReference>
<dbReference type="InterPro" id="IPR010261">
    <property type="entry name" value="Tir_chaperone"/>
</dbReference>
<dbReference type="Proteomes" id="UP001177592">
    <property type="component" value="Chromosome"/>
</dbReference>
<proteinExistence type="predicted"/>
<evidence type="ECO:0000313" key="3">
    <source>
        <dbReference type="EMBL" id="WGM06117.1"/>
    </source>
</evidence>